<dbReference type="Proteomes" id="UP000799118">
    <property type="component" value="Unassembled WGS sequence"/>
</dbReference>
<accession>A0A6A4GET9</accession>
<proteinExistence type="predicted"/>
<evidence type="ECO:0000313" key="2">
    <source>
        <dbReference type="Proteomes" id="UP000799118"/>
    </source>
</evidence>
<dbReference type="AlphaFoldDB" id="A0A6A4GET9"/>
<protein>
    <submittedName>
        <fullName evidence="1">Uncharacterized protein</fullName>
    </submittedName>
</protein>
<reference evidence="1" key="1">
    <citation type="journal article" date="2019" name="Environ. Microbiol.">
        <title>Fungal ecological strategies reflected in gene transcription - a case study of two litter decomposers.</title>
        <authorList>
            <person name="Barbi F."/>
            <person name="Kohler A."/>
            <person name="Barry K."/>
            <person name="Baskaran P."/>
            <person name="Daum C."/>
            <person name="Fauchery L."/>
            <person name="Ihrmark K."/>
            <person name="Kuo A."/>
            <person name="LaButti K."/>
            <person name="Lipzen A."/>
            <person name="Morin E."/>
            <person name="Grigoriev I.V."/>
            <person name="Henrissat B."/>
            <person name="Lindahl B."/>
            <person name="Martin F."/>
        </authorList>
    </citation>
    <scope>NUCLEOTIDE SEQUENCE</scope>
    <source>
        <strain evidence="1">JB14</strain>
    </source>
</reference>
<keyword evidence="2" id="KW-1185">Reference proteome</keyword>
<organism evidence="1 2">
    <name type="scientific">Gymnopus androsaceus JB14</name>
    <dbReference type="NCBI Taxonomy" id="1447944"/>
    <lineage>
        <taxon>Eukaryota</taxon>
        <taxon>Fungi</taxon>
        <taxon>Dikarya</taxon>
        <taxon>Basidiomycota</taxon>
        <taxon>Agaricomycotina</taxon>
        <taxon>Agaricomycetes</taxon>
        <taxon>Agaricomycetidae</taxon>
        <taxon>Agaricales</taxon>
        <taxon>Marasmiineae</taxon>
        <taxon>Omphalotaceae</taxon>
        <taxon>Gymnopus</taxon>
    </lineage>
</organism>
<name>A0A6A4GET9_9AGAR</name>
<dbReference type="EMBL" id="ML770228">
    <property type="protein sequence ID" value="KAE9384076.1"/>
    <property type="molecule type" value="Genomic_DNA"/>
</dbReference>
<evidence type="ECO:0000313" key="1">
    <source>
        <dbReference type="EMBL" id="KAE9384076.1"/>
    </source>
</evidence>
<gene>
    <name evidence="1" type="ORF">BT96DRAFT_1101863</name>
</gene>
<sequence length="213" mass="24169">MDYLVPCTCSANVPFSTEIQVDLSGFAQCHGRRKLRPAGCHSILFAFILVNARRFPSSLAAILLCKFNITFALYIKIEFTNGMSMRYTSRALREIFAMVEKAQIGILLVVKVGALYNERRLDETRNAQRGGPNWGSLCVYGRYCWGNMADRVKSKDASVFYMPKENLHRVPSKTQAARINLPLERQVFKNHLKLGIGEVDTPVSFERVHPEHI</sequence>